<dbReference type="InterPro" id="IPR036272">
    <property type="entry name" value="Methuselah_N_sf"/>
</dbReference>
<gene>
    <name evidence="13 14 15" type="primary">LOC106751404</name>
</gene>
<sequence>MTPTLRGSVCDLSAQCKQDSRPRLLSRMRLACVCVLLAHFSAPIAHASDVATAPIIYAIPLQNETSLVPEEYKELPLVAKCCSVNEILVRSADMGSLCVPLNDTSTLRFSPSFSYSNRTGMVLPGKECERFVAIVGIPCQYKKYLLEPEMDANDEYYLLLNGSLFAPHHAPVMLVPGEDYCMEIVFDIMDELGTLGSLGLKPFVCFAEADVASTADTRIIIYACGLLISVPFLILTIVAYAITPRLRDVHGKALCHYCGCLALAFTTLAITQLASAEMLPEVCVSIAFIIQFSFVACFFWLNVICIETWLMVRYHVNQRSYRRTPSKLLFFYYSIWAWGPPAVLILVSMAMDLNPTIPATYVKPAFGRDSCWFKSDEEAMPYFYVPVGLLLFANMILFVVTAVNINRYQQELALRRLARNESCDRLEQKLFRRLKRTFLVCLVLFFLMGLNWTMELISWWIGADQLDWSAFDLVNALQGVLIFGLFVLRRPIRDFVWHRIQKLRGIHTTEPEVGSMELALLPVMPVNGDSGLPGQTIIQ</sequence>
<dbReference type="InterPro" id="IPR052808">
    <property type="entry name" value="GPCR_Mth-like"/>
</dbReference>
<keyword evidence="5 10" id="KW-1133">Transmembrane helix</keyword>
<feature type="transmembrane region" description="Helical" evidence="10">
    <location>
        <begin position="468"/>
        <end position="488"/>
    </location>
</feature>
<dbReference type="GO" id="GO:0004930">
    <property type="term" value="F:G protein-coupled receptor activity"/>
    <property type="evidence" value="ECO:0007669"/>
    <property type="project" value="UniProtKB-KW"/>
</dbReference>
<keyword evidence="4" id="KW-0732">Signal</keyword>
<evidence type="ECO:0000256" key="6">
    <source>
        <dbReference type="ARBA" id="ARBA00023040"/>
    </source>
</evidence>
<feature type="transmembrane region" description="Helical" evidence="10">
    <location>
        <begin position="330"/>
        <end position="351"/>
    </location>
</feature>
<feature type="transmembrane region" description="Helical" evidence="10">
    <location>
        <begin position="219"/>
        <end position="242"/>
    </location>
</feature>
<dbReference type="InterPro" id="IPR000832">
    <property type="entry name" value="GPCR_2_secretin-like"/>
</dbReference>
<evidence type="ECO:0000256" key="7">
    <source>
        <dbReference type="ARBA" id="ARBA00023136"/>
    </source>
</evidence>
<keyword evidence="9" id="KW-0807">Transducer</keyword>
<dbReference type="GO" id="GO:0012505">
    <property type="term" value="C:endomembrane system"/>
    <property type="evidence" value="ECO:0007669"/>
    <property type="project" value="UniProtKB-SubCell"/>
</dbReference>
<dbReference type="PANTHER" id="PTHR46953:SF1">
    <property type="entry name" value="G-PROTEIN COUPLED RECEPTOR MTH-LIKE 1-RELATED"/>
    <property type="match status" value="1"/>
</dbReference>
<dbReference type="CDD" id="cd15039">
    <property type="entry name" value="7tmB3_Methuselah-like"/>
    <property type="match status" value="1"/>
</dbReference>
<dbReference type="PANTHER" id="PTHR46953">
    <property type="entry name" value="G-PROTEIN COUPLED RECEPTOR MTH-LIKE 1-RELATED"/>
    <property type="match status" value="1"/>
</dbReference>
<dbReference type="KEGG" id="dqu:106751404"/>
<dbReference type="SUPFAM" id="SSF63877">
    <property type="entry name" value="Methuselah ectodomain"/>
    <property type="match status" value="1"/>
</dbReference>
<dbReference type="AlphaFoldDB" id="A0A6P3Y9T7"/>
<accession>A0A6P3Y9T7</accession>
<dbReference type="Gene3D" id="1.20.1070.10">
    <property type="entry name" value="Rhodopsin 7-helix transmembrane proteins"/>
    <property type="match status" value="1"/>
</dbReference>
<keyword evidence="8" id="KW-0675">Receptor</keyword>
<comment type="similarity">
    <text evidence="2">Belongs to the G-protein coupled receptor 2 family. Mth subfamily.</text>
</comment>
<feature type="transmembrane region" description="Helical" evidence="10">
    <location>
        <begin position="382"/>
        <end position="405"/>
    </location>
</feature>
<dbReference type="OrthoDB" id="5854379at2759"/>
<keyword evidence="3 10" id="KW-0812">Transmembrane</keyword>
<dbReference type="Pfam" id="PF00002">
    <property type="entry name" value="7tm_2"/>
    <property type="match status" value="1"/>
</dbReference>
<dbReference type="InterPro" id="IPR023311">
    <property type="entry name" value="Methusela_ecto_dom_2"/>
</dbReference>
<evidence type="ECO:0000256" key="1">
    <source>
        <dbReference type="ARBA" id="ARBA00004127"/>
    </source>
</evidence>
<proteinExistence type="inferred from homology"/>
<keyword evidence="12" id="KW-1185">Reference proteome</keyword>
<evidence type="ECO:0000313" key="14">
    <source>
        <dbReference type="RefSeq" id="XP_014487777.1"/>
    </source>
</evidence>
<evidence type="ECO:0000256" key="8">
    <source>
        <dbReference type="ARBA" id="ARBA00023170"/>
    </source>
</evidence>
<evidence type="ECO:0000313" key="15">
    <source>
        <dbReference type="RefSeq" id="XP_014487778.1"/>
    </source>
</evidence>
<evidence type="ECO:0000256" key="4">
    <source>
        <dbReference type="ARBA" id="ARBA00022729"/>
    </source>
</evidence>
<reference evidence="13 14" key="1">
    <citation type="submission" date="2025-04" db="UniProtKB">
        <authorList>
            <consortium name="RefSeq"/>
        </authorList>
    </citation>
    <scope>IDENTIFICATION</scope>
</reference>
<keyword evidence="6" id="KW-0297">G-protein coupled receptor</keyword>
<dbReference type="GO" id="GO:0016020">
    <property type="term" value="C:membrane"/>
    <property type="evidence" value="ECO:0007669"/>
    <property type="project" value="InterPro"/>
</dbReference>
<dbReference type="Proteomes" id="UP000515204">
    <property type="component" value="Unplaced"/>
</dbReference>
<evidence type="ECO:0000256" key="3">
    <source>
        <dbReference type="ARBA" id="ARBA00022692"/>
    </source>
</evidence>
<feature type="transmembrane region" description="Helical" evidence="10">
    <location>
        <begin position="286"/>
        <end position="310"/>
    </location>
</feature>
<evidence type="ECO:0000256" key="9">
    <source>
        <dbReference type="ARBA" id="ARBA00023224"/>
    </source>
</evidence>
<feature type="transmembrane region" description="Helical" evidence="10">
    <location>
        <begin position="438"/>
        <end position="462"/>
    </location>
</feature>
<evidence type="ECO:0000313" key="13">
    <source>
        <dbReference type="RefSeq" id="XP_014487776.1"/>
    </source>
</evidence>
<keyword evidence="7 10" id="KW-0472">Membrane</keyword>
<dbReference type="PROSITE" id="PS50261">
    <property type="entry name" value="G_PROTEIN_RECEP_F2_4"/>
    <property type="match status" value="1"/>
</dbReference>
<evidence type="ECO:0000256" key="2">
    <source>
        <dbReference type="ARBA" id="ARBA00008979"/>
    </source>
</evidence>
<organism evidence="12 13">
    <name type="scientific">Dinoponera quadriceps</name>
    <name type="common">South American ant</name>
    <dbReference type="NCBI Taxonomy" id="609295"/>
    <lineage>
        <taxon>Eukaryota</taxon>
        <taxon>Metazoa</taxon>
        <taxon>Ecdysozoa</taxon>
        <taxon>Arthropoda</taxon>
        <taxon>Hexapoda</taxon>
        <taxon>Insecta</taxon>
        <taxon>Pterygota</taxon>
        <taxon>Neoptera</taxon>
        <taxon>Endopterygota</taxon>
        <taxon>Hymenoptera</taxon>
        <taxon>Apocrita</taxon>
        <taxon>Aculeata</taxon>
        <taxon>Formicoidea</taxon>
        <taxon>Formicidae</taxon>
        <taxon>Ponerinae</taxon>
        <taxon>Ponerini</taxon>
        <taxon>Dinoponera</taxon>
    </lineage>
</organism>
<dbReference type="RefSeq" id="XP_014487778.1">
    <property type="nucleotide sequence ID" value="XM_014632292.1"/>
</dbReference>
<comment type="subcellular location">
    <subcellularLocation>
        <location evidence="1">Endomembrane system</location>
        <topology evidence="1">Multi-pass membrane protein</topology>
    </subcellularLocation>
</comment>
<protein>
    <submittedName>
        <fullName evidence="13 14">G-protein coupled receptor Mth2-like isoform X1</fullName>
    </submittedName>
</protein>
<dbReference type="GO" id="GO:0007166">
    <property type="term" value="P:cell surface receptor signaling pathway"/>
    <property type="evidence" value="ECO:0007669"/>
    <property type="project" value="InterPro"/>
</dbReference>
<dbReference type="GeneID" id="106751404"/>
<dbReference type="InterPro" id="IPR017981">
    <property type="entry name" value="GPCR_2-like_7TM"/>
</dbReference>
<evidence type="ECO:0000313" key="12">
    <source>
        <dbReference type="Proteomes" id="UP000515204"/>
    </source>
</evidence>
<evidence type="ECO:0000256" key="10">
    <source>
        <dbReference type="SAM" id="Phobius"/>
    </source>
</evidence>
<feature type="transmembrane region" description="Helical" evidence="10">
    <location>
        <begin position="254"/>
        <end position="274"/>
    </location>
</feature>
<feature type="domain" description="G-protein coupled receptors family 2 profile 2" evidence="11">
    <location>
        <begin position="218"/>
        <end position="490"/>
    </location>
</feature>
<dbReference type="RefSeq" id="XP_014487776.1">
    <property type="nucleotide sequence ID" value="XM_014632290.1"/>
</dbReference>
<evidence type="ECO:0000256" key="5">
    <source>
        <dbReference type="ARBA" id="ARBA00022989"/>
    </source>
</evidence>
<name>A0A6P3Y9T7_DINQU</name>
<evidence type="ECO:0000259" key="11">
    <source>
        <dbReference type="PROSITE" id="PS50261"/>
    </source>
</evidence>
<dbReference type="RefSeq" id="XP_014487777.1">
    <property type="nucleotide sequence ID" value="XM_014632291.1"/>
</dbReference>
<dbReference type="Gene3D" id="2.170.180.11">
    <property type="entry name" value="Methuselah ectodomain, domain 2"/>
    <property type="match status" value="1"/>
</dbReference>